<sequence>MFDTRYKRQKLLNTGRVYRDRIPLEEDFEVIRVRTASRSGPNKTTIETGRISIPSPWTVGCSWAPEDDPEFSLDPDDEWYNEALEADIVDTEDTDVVIPKKKKKRSQLSWRHLKALKRAGRGHDSTRADGTSDGELAIACPSCPHPGINLPSGWADAPAEKQFLYMKHICMDANFRLKNNLVSNLSADPGLWNNVYRRRLKVFAEEQEPIPKSLRTSALQDQRNLLTEKIKNWESVRLIYMPGVLQIQTDLKLNPTALWNTSPNPEDVELWLPSRIPTQLRRAACVEGLPEMELKLRTAQVHKRAIRFVQKYRAARRAKLTLEGTGTWERVYQELQNEDIRGYASGKVKKQPLRRGIWEDGQAPVDAQSTEVSDSEDGTEVEDSDPDLNDGTESGPVRYKKRKKGTGETRKGLSWIWQNAPLSENDKIGDNEILQAEWARSRARVRRCKEEVLLLQEEMRRVLEFLEYKAVQWEIRTEAREGMEPEAMEGIRAYATEQAVLQRKLASSFKSMWMTPLASVDTLLEKIDNTPGDNKDEDDDEGTGSDDEPDNAGE</sequence>
<feature type="compositionally biased region" description="Acidic residues" evidence="1">
    <location>
        <begin position="535"/>
        <end position="554"/>
    </location>
</feature>
<name>A0A0D2N3M7_HYPSF</name>
<gene>
    <name evidence="2" type="ORF">HYPSUDRAFT_209191</name>
</gene>
<feature type="region of interest" description="Disordered" evidence="1">
    <location>
        <begin position="524"/>
        <end position="554"/>
    </location>
</feature>
<dbReference type="EMBL" id="KN817709">
    <property type="protein sequence ID" value="KJA13849.1"/>
    <property type="molecule type" value="Genomic_DNA"/>
</dbReference>
<dbReference type="Proteomes" id="UP000054270">
    <property type="component" value="Unassembled WGS sequence"/>
</dbReference>
<reference evidence="3" key="1">
    <citation type="submission" date="2014-04" db="EMBL/GenBank/DDBJ databases">
        <title>Evolutionary Origins and Diversification of the Mycorrhizal Mutualists.</title>
        <authorList>
            <consortium name="DOE Joint Genome Institute"/>
            <consortium name="Mycorrhizal Genomics Consortium"/>
            <person name="Kohler A."/>
            <person name="Kuo A."/>
            <person name="Nagy L.G."/>
            <person name="Floudas D."/>
            <person name="Copeland A."/>
            <person name="Barry K.W."/>
            <person name="Cichocki N."/>
            <person name="Veneault-Fourrey C."/>
            <person name="LaButti K."/>
            <person name="Lindquist E.A."/>
            <person name="Lipzen A."/>
            <person name="Lundell T."/>
            <person name="Morin E."/>
            <person name="Murat C."/>
            <person name="Riley R."/>
            <person name="Ohm R."/>
            <person name="Sun H."/>
            <person name="Tunlid A."/>
            <person name="Henrissat B."/>
            <person name="Grigoriev I.V."/>
            <person name="Hibbett D.S."/>
            <person name="Martin F."/>
        </authorList>
    </citation>
    <scope>NUCLEOTIDE SEQUENCE [LARGE SCALE GENOMIC DNA]</scope>
    <source>
        <strain evidence="3">FD-334 SS-4</strain>
    </source>
</reference>
<organism evidence="2 3">
    <name type="scientific">Hypholoma sublateritium (strain FD-334 SS-4)</name>
    <dbReference type="NCBI Taxonomy" id="945553"/>
    <lineage>
        <taxon>Eukaryota</taxon>
        <taxon>Fungi</taxon>
        <taxon>Dikarya</taxon>
        <taxon>Basidiomycota</taxon>
        <taxon>Agaricomycotina</taxon>
        <taxon>Agaricomycetes</taxon>
        <taxon>Agaricomycetidae</taxon>
        <taxon>Agaricales</taxon>
        <taxon>Agaricineae</taxon>
        <taxon>Strophariaceae</taxon>
        <taxon>Hypholoma</taxon>
    </lineage>
</organism>
<accession>A0A0D2N3M7</accession>
<evidence type="ECO:0000313" key="2">
    <source>
        <dbReference type="EMBL" id="KJA13849.1"/>
    </source>
</evidence>
<dbReference type="OMA" id="WEIRTEA"/>
<evidence type="ECO:0000313" key="3">
    <source>
        <dbReference type="Proteomes" id="UP000054270"/>
    </source>
</evidence>
<feature type="region of interest" description="Disordered" evidence="1">
    <location>
        <begin position="354"/>
        <end position="405"/>
    </location>
</feature>
<proteinExistence type="predicted"/>
<feature type="compositionally biased region" description="Acidic residues" evidence="1">
    <location>
        <begin position="373"/>
        <end position="390"/>
    </location>
</feature>
<dbReference type="OrthoDB" id="3062870at2759"/>
<dbReference type="AlphaFoldDB" id="A0A0D2N3M7"/>
<evidence type="ECO:0000256" key="1">
    <source>
        <dbReference type="SAM" id="MobiDB-lite"/>
    </source>
</evidence>
<keyword evidence="3" id="KW-1185">Reference proteome</keyword>
<dbReference type="STRING" id="945553.A0A0D2N3M7"/>
<protein>
    <submittedName>
        <fullName evidence="2">Uncharacterized protein</fullName>
    </submittedName>
</protein>